<dbReference type="KEGG" id="bmx:BMS_1277"/>
<dbReference type="PATRIC" id="fig|862908.3.peg.1215"/>
<evidence type="ECO:0000313" key="2">
    <source>
        <dbReference type="EMBL" id="CBW26150.1"/>
    </source>
</evidence>
<gene>
    <name evidence="2" type="ordered locus">BMS_1277</name>
</gene>
<dbReference type="EMBL" id="FQ312005">
    <property type="protein sequence ID" value="CBW26150.1"/>
    <property type="molecule type" value="Genomic_DNA"/>
</dbReference>
<reference evidence="3" key="1">
    <citation type="journal article" date="2013" name="ISME J.">
        <title>A small predatory core genome in the divergent marine Bacteriovorax marinus SJ and the terrestrial Bdellovibrio bacteriovorus.</title>
        <authorList>
            <person name="Crossman L.C."/>
            <person name="Chen H."/>
            <person name="Cerdeno-Tarraga A.M."/>
            <person name="Brooks K."/>
            <person name="Quail M.A."/>
            <person name="Pineiro S.A."/>
            <person name="Hobley L."/>
            <person name="Sockett R.E."/>
            <person name="Bentley S.D."/>
            <person name="Parkhill J."/>
            <person name="Williams H.N."/>
            <person name="Stine O.C."/>
        </authorList>
    </citation>
    <scope>NUCLEOTIDE SEQUENCE [LARGE SCALE GENOMIC DNA]</scope>
    <source>
        <strain evidence="3">ATCC BAA-682 / DSM 15412 / SJ</strain>
    </source>
</reference>
<proteinExistence type="predicted"/>
<keyword evidence="1" id="KW-0732">Signal</keyword>
<keyword evidence="3" id="KW-1185">Reference proteome</keyword>
<dbReference type="RefSeq" id="WP_014243934.1">
    <property type="nucleotide sequence ID" value="NC_016620.1"/>
</dbReference>
<dbReference type="AlphaFoldDB" id="E1WZ53"/>
<evidence type="ECO:0000313" key="3">
    <source>
        <dbReference type="Proteomes" id="UP000008963"/>
    </source>
</evidence>
<name>E1WZ53_HALMS</name>
<sequence length="112" mass="12579">MKKLISLLLIGMSFNTMASDQEMNLEVTIAGGQLSMIETYEGEPVSRRRRLVVTHSCNGNKSEIYNDNHCDFTNFKVRDDGLSFTAVFYNPDTGECSGPKSKDFNLKITKCN</sequence>
<feature type="chain" id="PRO_5003154762" evidence="1">
    <location>
        <begin position="19"/>
        <end position="112"/>
    </location>
</feature>
<feature type="signal peptide" evidence="1">
    <location>
        <begin position="1"/>
        <end position="18"/>
    </location>
</feature>
<protein>
    <submittedName>
        <fullName evidence="2">Exported protein</fullName>
    </submittedName>
</protein>
<organism evidence="2 3">
    <name type="scientific">Halobacteriovorax marinus (strain ATCC BAA-682 / DSM 15412 / SJ)</name>
    <name type="common">Bacteriovorax marinus</name>
    <dbReference type="NCBI Taxonomy" id="862908"/>
    <lineage>
        <taxon>Bacteria</taxon>
        <taxon>Pseudomonadati</taxon>
        <taxon>Bdellovibrionota</taxon>
        <taxon>Bacteriovoracia</taxon>
        <taxon>Bacteriovoracales</taxon>
        <taxon>Halobacteriovoraceae</taxon>
        <taxon>Halobacteriovorax</taxon>
    </lineage>
</organism>
<dbReference type="HOGENOM" id="CLU_2142399_0_0_7"/>
<evidence type="ECO:0000256" key="1">
    <source>
        <dbReference type="SAM" id="SignalP"/>
    </source>
</evidence>
<dbReference type="Proteomes" id="UP000008963">
    <property type="component" value="Chromosome"/>
</dbReference>
<accession>E1WZ53</accession>